<accession>A0A0D1LK82</accession>
<keyword evidence="1" id="KW-0472">Membrane</keyword>
<protein>
    <submittedName>
        <fullName evidence="3">Uncharacterized protein</fullName>
    </submittedName>
</protein>
<proteinExistence type="predicted"/>
<evidence type="ECO:0000313" key="2">
    <source>
        <dbReference type="EMBL" id="KIU20002.1"/>
    </source>
</evidence>
<dbReference type="Proteomes" id="UP000032287">
    <property type="component" value="Unassembled WGS sequence"/>
</dbReference>
<sequence>MQQFAMLRKGKRDEMKKSTLKLGMTIAAVALFVYALVDMFLYHDNRRMALIVFVALLLGYYAAKVK</sequence>
<keyword evidence="4" id="KW-1185">Reference proteome</keyword>
<comment type="caution">
    <text evidence="3">The sequence shown here is derived from an EMBL/GenBank/DDBJ whole genome shotgun (WGS) entry which is preliminary data.</text>
</comment>
<organism evidence="3 4">
    <name type="scientific">Weissella cibaria</name>
    <dbReference type="NCBI Taxonomy" id="137591"/>
    <lineage>
        <taxon>Bacteria</taxon>
        <taxon>Bacillati</taxon>
        <taxon>Bacillota</taxon>
        <taxon>Bacilli</taxon>
        <taxon>Lactobacillales</taxon>
        <taxon>Lactobacillaceae</taxon>
        <taxon>Weissella</taxon>
    </lineage>
</organism>
<dbReference type="EMBL" id="JWHT01000068">
    <property type="protein sequence ID" value="KIU20002.1"/>
    <property type="molecule type" value="Genomic_DNA"/>
</dbReference>
<evidence type="ECO:0000256" key="1">
    <source>
        <dbReference type="SAM" id="Phobius"/>
    </source>
</evidence>
<gene>
    <name evidence="2" type="ORF">ab3b_02319</name>
    <name evidence="3" type="ORF">QX99_00996</name>
</gene>
<dbReference type="PATRIC" id="fig|137591.24.peg.2271"/>
<feature type="transmembrane region" description="Helical" evidence="1">
    <location>
        <begin position="47"/>
        <end position="63"/>
    </location>
</feature>
<dbReference type="AlphaFoldDB" id="A0A0D1LK82"/>
<keyword evidence="1" id="KW-0812">Transmembrane</keyword>
<evidence type="ECO:0000313" key="3">
    <source>
        <dbReference type="EMBL" id="KIU20928.1"/>
    </source>
</evidence>
<evidence type="ECO:0000313" key="4">
    <source>
        <dbReference type="Proteomes" id="UP000032287"/>
    </source>
</evidence>
<reference evidence="3" key="1">
    <citation type="journal article" date="2015" name="Microbiology (Mosc.)">
        <title>Genomics of the Weissella cibaria species with an examination of its metabolic traits.</title>
        <authorList>
            <person name="Lynch K.M."/>
            <person name="Lucid A."/>
            <person name="Arendt E.K."/>
            <person name="Sleator R.D."/>
            <person name="Lucey B."/>
            <person name="Coffey A."/>
        </authorList>
    </citation>
    <scope>NUCLEOTIDE SEQUENCE [LARGE SCALE GENOMIC DNA]</scope>
    <source>
        <strain evidence="2">AB3b</strain>
        <strain evidence="3">MG1</strain>
    </source>
</reference>
<keyword evidence="1" id="KW-1133">Transmembrane helix</keyword>
<dbReference type="Proteomes" id="UP000032289">
    <property type="component" value="Unassembled WGS sequence"/>
</dbReference>
<name>A0A0D1LK82_9LACO</name>
<feature type="transmembrane region" description="Helical" evidence="1">
    <location>
        <begin position="20"/>
        <end position="41"/>
    </location>
</feature>
<dbReference type="EMBL" id="JWHU01000014">
    <property type="protein sequence ID" value="KIU20928.1"/>
    <property type="molecule type" value="Genomic_DNA"/>
</dbReference>